<dbReference type="EMBL" id="PQXI01000021">
    <property type="protein sequence ID" value="TGO28914.1"/>
    <property type="molecule type" value="Genomic_DNA"/>
</dbReference>
<name>A0A4Z1FVR5_9HELO</name>
<evidence type="ECO:0000313" key="3">
    <source>
        <dbReference type="Proteomes" id="UP000297910"/>
    </source>
</evidence>
<evidence type="ECO:0000313" key="2">
    <source>
        <dbReference type="EMBL" id="TGO28914.1"/>
    </source>
</evidence>
<feature type="compositionally biased region" description="Basic and acidic residues" evidence="1">
    <location>
        <begin position="108"/>
        <end position="121"/>
    </location>
</feature>
<protein>
    <submittedName>
        <fullName evidence="2">Uncharacterized protein</fullName>
    </submittedName>
</protein>
<comment type="caution">
    <text evidence="2">The sequence shown here is derived from an EMBL/GenBank/DDBJ whole genome shotgun (WGS) entry which is preliminary data.</text>
</comment>
<reference evidence="2 3" key="1">
    <citation type="submission" date="2017-12" db="EMBL/GenBank/DDBJ databases">
        <title>Comparative genomics of Botrytis spp.</title>
        <authorList>
            <person name="Valero-Jimenez C.A."/>
            <person name="Tapia P."/>
            <person name="Veloso J."/>
            <person name="Silva-Moreno E."/>
            <person name="Staats M."/>
            <person name="Valdes J.H."/>
            <person name="Van Kan J.A.L."/>
        </authorList>
    </citation>
    <scope>NUCLEOTIDE SEQUENCE [LARGE SCALE GENOMIC DNA]</scope>
    <source>
        <strain evidence="2 3">Bp0003</strain>
    </source>
</reference>
<feature type="compositionally biased region" description="Low complexity" evidence="1">
    <location>
        <begin position="142"/>
        <end position="160"/>
    </location>
</feature>
<feature type="region of interest" description="Disordered" evidence="1">
    <location>
        <begin position="141"/>
        <end position="160"/>
    </location>
</feature>
<organism evidence="2 3">
    <name type="scientific">Botrytis paeoniae</name>
    <dbReference type="NCBI Taxonomy" id="278948"/>
    <lineage>
        <taxon>Eukaryota</taxon>
        <taxon>Fungi</taxon>
        <taxon>Dikarya</taxon>
        <taxon>Ascomycota</taxon>
        <taxon>Pezizomycotina</taxon>
        <taxon>Leotiomycetes</taxon>
        <taxon>Helotiales</taxon>
        <taxon>Sclerotiniaceae</taxon>
        <taxon>Botrytis</taxon>
    </lineage>
</organism>
<accession>A0A4Z1FVR5</accession>
<dbReference type="AlphaFoldDB" id="A0A4Z1FVR5"/>
<feature type="region of interest" description="Disordered" evidence="1">
    <location>
        <begin position="108"/>
        <end position="132"/>
    </location>
</feature>
<dbReference type="Proteomes" id="UP000297910">
    <property type="component" value="Unassembled WGS sequence"/>
</dbReference>
<gene>
    <name evidence="2" type="ORF">BPAE_0021g00390</name>
</gene>
<keyword evidence="3" id="KW-1185">Reference proteome</keyword>
<evidence type="ECO:0000256" key="1">
    <source>
        <dbReference type="SAM" id="MobiDB-lite"/>
    </source>
</evidence>
<sequence length="257" mass="27875">MVEIRLLGQDVAAAGNQWPHLPIPRNFTIFFTETRMGEVLNFPPGTYFLVPTGTGRYYRPMEVLGAFPLVWNHQNREFLMQENLPHLHGSPLANCLTVSTLPDPGYEEREAAARQAAERRAASRQATNRRALERATARRALEQAAAEKAAPDNAAAEQPVAAAPLPPAPLLPAPPAPPVPAPLPPAPVLPAPVTAAIGVPALVAPAGGALNNRYQAGNGEPVEGSSAWWRLWVTDEVVDRWEEEEAERQKIPIVVLE</sequence>
<proteinExistence type="predicted"/>